<reference evidence="1 2" key="1">
    <citation type="journal article" date="2019" name="Extremophiles">
        <title>Biogeography of thermophiles and predominance of Thermus scotoductus in domestic water heaters.</title>
        <authorList>
            <person name="Wilpiszeski R.L."/>
            <person name="Zhang Z."/>
            <person name="House C.H."/>
        </authorList>
    </citation>
    <scope>NUCLEOTIDE SEQUENCE [LARGE SCALE GENOMIC DNA]</scope>
    <source>
        <strain evidence="1 2">16_S16</strain>
    </source>
</reference>
<gene>
    <name evidence="1" type="ORF">CSW29_02205</name>
</gene>
<feature type="non-terminal residue" evidence="1">
    <location>
        <position position="1"/>
    </location>
</feature>
<comment type="caution">
    <text evidence="1">The sequence shown here is derived from an EMBL/GenBank/DDBJ whole genome shotgun (WGS) entry which is preliminary data.</text>
</comment>
<dbReference type="AlphaFoldDB" id="A0A430UJ21"/>
<dbReference type="EMBL" id="PEMH01000046">
    <property type="protein sequence ID" value="RTI02616.1"/>
    <property type="molecule type" value="Genomic_DNA"/>
</dbReference>
<name>A0A430UJ21_THESC</name>
<evidence type="ECO:0000313" key="1">
    <source>
        <dbReference type="EMBL" id="RTI02616.1"/>
    </source>
</evidence>
<organism evidence="1 2">
    <name type="scientific">Thermus scotoductus</name>
    <dbReference type="NCBI Taxonomy" id="37636"/>
    <lineage>
        <taxon>Bacteria</taxon>
        <taxon>Thermotogati</taxon>
        <taxon>Deinococcota</taxon>
        <taxon>Deinococci</taxon>
        <taxon>Thermales</taxon>
        <taxon>Thermaceae</taxon>
        <taxon>Thermus</taxon>
    </lineage>
</organism>
<accession>A0A430UJ21</accession>
<protein>
    <submittedName>
        <fullName evidence="1">Uncharacterized protein</fullName>
    </submittedName>
</protein>
<evidence type="ECO:0000313" key="2">
    <source>
        <dbReference type="Proteomes" id="UP000288347"/>
    </source>
</evidence>
<proteinExistence type="predicted"/>
<sequence length="75" mass="8124">RIGKLGLERAVKLSELSPEKAIPETDILPFPVVELSHTEARRVLEGVPLPIPALGHAVFQGLDLLGYADHHTTPP</sequence>
<dbReference type="Proteomes" id="UP000288347">
    <property type="component" value="Unassembled WGS sequence"/>
</dbReference>